<dbReference type="PANTHER" id="PTHR34106">
    <property type="entry name" value="GLYCOSIDASE"/>
    <property type="match status" value="1"/>
</dbReference>
<evidence type="ECO:0000313" key="6">
    <source>
        <dbReference type="Proteomes" id="UP000434850"/>
    </source>
</evidence>
<evidence type="ECO:0000256" key="4">
    <source>
        <dbReference type="HAMAP-Rule" id="MF_00928"/>
    </source>
</evidence>
<dbReference type="Proteomes" id="UP000434850">
    <property type="component" value="Unassembled WGS sequence"/>
</dbReference>
<dbReference type="InterPro" id="IPR007184">
    <property type="entry name" value="Mannoside_phosphorylase"/>
</dbReference>
<reference evidence="5 6" key="1">
    <citation type="submission" date="2019-12" db="EMBL/GenBank/DDBJ databases">
        <title>Mucilaginibacter sp. HME9299 genome sequencing and assembly.</title>
        <authorList>
            <person name="Kang H."/>
            <person name="Kim H."/>
            <person name="Joh K."/>
        </authorList>
    </citation>
    <scope>NUCLEOTIDE SEQUENCE [LARGE SCALE GENOMIC DNA]</scope>
    <source>
        <strain evidence="5 6">HME9299</strain>
    </source>
</reference>
<name>A0A6I4I9Q7_9SPHI</name>
<dbReference type="RefSeq" id="WP_157542116.1">
    <property type="nucleotide sequence ID" value="NZ_WQLA01000004.1"/>
</dbReference>
<protein>
    <recommendedName>
        <fullName evidence="4">4-O-beta-D-mannosyl-D-glucose phosphorylase</fullName>
        <shortName evidence="4">MGP</shortName>
        <shortName evidence="4">Mannosylglucose phosphorylase</shortName>
        <ecNumber evidence="4">2.4.1.281</ecNumber>
    </recommendedName>
</protein>
<dbReference type="SUPFAM" id="SSF75005">
    <property type="entry name" value="Arabinanase/levansucrase/invertase"/>
    <property type="match status" value="1"/>
</dbReference>
<organism evidence="5 6">
    <name type="scientific">Mucilaginibacter aquatilis</name>
    <dbReference type="NCBI Taxonomy" id="1517760"/>
    <lineage>
        <taxon>Bacteria</taxon>
        <taxon>Pseudomonadati</taxon>
        <taxon>Bacteroidota</taxon>
        <taxon>Sphingobacteriia</taxon>
        <taxon>Sphingobacteriales</taxon>
        <taxon>Sphingobacteriaceae</taxon>
        <taxon>Mucilaginibacter</taxon>
    </lineage>
</organism>
<comment type="caution">
    <text evidence="5">The sequence shown here is derived from an EMBL/GenBank/DDBJ whole genome shotgun (WGS) entry which is preliminary data.</text>
</comment>
<keyword evidence="4" id="KW-0961">Cell wall biogenesis/degradation</keyword>
<sequence length="399" mass="45000">MNTSFKSRLDTLEREHTLLIDRRNLKKTSSNGIFDRYEYPILTAEHAPLEWRYDFNPTSNPYLMERCGINAIFNAGAIKVDGKYLVVARVEGLDRKSFFAVAESDNGIDGFKFWDYPVEMPENEMPDTNVYDMRVVKHEDGWIYGLFCTERRDQSAHEGDQSAAIAQCGIARTKDLRSWERLADLKTPSPQQRNVVLHPEFVDGKYAFYTRPQDSFIEAGKGGGIGFGLSSSIEEAVVEQEIVIDRKVYHTVYEAKNGLGPAPIKTEHGWLHLAHGVRNTAAGLRYVLYMFMTDLHDITKVVHKPAGYFMAPEGEERIGDVSNVLFSNGWIVDEDGTVFIYYASSDTRQHVATSTVNKLVDYVMNTPEDQLRSSKTVEAIAAMVDSNKKLNGTAEPVSI</sequence>
<dbReference type="HAMAP" id="MF_00928">
    <property type="entry name" value="Man_Glc_phosphorylase"/>
    <property type="match status" value="1"/>
</dbReference>
<dbReference type="Gene3D" id="2.115.10.20">
    <property type="entry name" value="Glycosyl hydrolase domain, family 43"/>
    <property type="match status" value="1"/>
</dbReference>
<keyword evidence="5" id="KW-0378">Hydrolase</keyword>
<keyword evidence="4" id="KW-0119">Carbohydrate metabolism</keyword>
<dbReference type="GO" id="GO:0005975">
    <property type="term" value="P:carbohydrate metabolic process"/>
    <property type="evidence" value="ECO:0007669"/>
    <property type="project" value="UniProtKB-UniRule"/>
</dbReference>
<evidence type="ECO:0000256" key="1">
    <source>
        <dbReference type="ARBA" id="ARBA00022676"/>
    </source>
</evidence>
<proteinExistence type="inferred from homology"/>
<comment type="similarity">
    <text evidence="3 4">Belongs to the glycosyl hydrolase 130 family.</text>
</comment>
<gene>
    <name evidence="5" type="ORF">GO816_11700</name>
</gene>
<keyword evidence="5" id="KW-0326">Glycosidase</keyword>
<dbReference type="GO" id="GO:0016798">
    <property type="term" value="F:hydrolase activity, acting on glycosyl bonds"/>
    <property type="evidence" value="ECO:0007669"/>
    <property type="project" value="UniProtKB-KW"/>
</dbReference>
<dbReference type="EMBL" id="WQLA01000004">
    <property type="protein sequence ID" value="MVN91792.1"/>
    <property type="molecule type" value="Genomic_DNA"/>
</dbReference>
<keyword evidence="6" id="KW-1185">Reference proteome</keyword>
<comment type="function">
    <text evidence="4">Converts 4-O-beta-D-mannopyranosyl-D-glucopyranose (Man-Glc) to mannose 1-phosphate (Man1P) and glucose.</text>
</comment>
<dbReference type="GO" id="GO:0016758">
    <property type="term" value="F:hexosyltransferase activity"/>
    <property type="evidence" value="ECO:0007669"/>
    <property type="project" value="UniProtKB-UniRule"/>
</dbReference>
<keyword evidence="2 4" id="KW-0808">Transferase</keyword>
<keyword evidence="1 4" id="KW-0328">Glycosyltransferase</keyword>
<evidence type="ECO:0000256" key="2">
    <source>
        <dbReference type="ARBA" id="ARBA00022679"/>
    </source>
</evidence>
<comment type="catalytic activity">
    <reaction evidence="4">
        <text>beta-D-mannosyl-(1-&gt;4)-D-glucose + phosphate = alpha-D-mannose 1-phosphate + D-glucose</text>
        <dbReference type="Rhea" id="RHEA:32531"/>
        <dbReference type="ChEBI" id="CHEBI:4167"/>
        <dbReference type="ChEBI" id="CHEBI:43474"/>
        <dbReference type="ChEBI" id="CHEBI:58409"/>
        <dbReference type="ChEBI" id="CHEBI:64351"/>
        <dbReference type="EC" id="2.4.1.281"/>
    </reaction>
</comment>
<dbReference type="PANTHER" id="PTHR34106:SF1">
    <property type="entry name" value="1,4-BETA-MANNOSYL-N-ACETYLGLUCOSAMINE PHOSPHORYLASE"/>
    <property type="match status" value="1"/>
</dbReference>
<dbReference type="GO" id="GO:0071555">
    <property type="term" value="P:cell wall organization"/>
    <property type="evidence" value="ECO:0007669"/>
    <property type="project" value="UniProtKB-KW"/>
</dbReference>
<dbReference type="EC" id="2.4.1.281" evidence="4"/>
<evidence type="ECO:0000313" key="5">
    <source>
        <dbReference type="EMBL" id="MVN91792.1"/>
    </source>
</evidence>
<dbReference type="InterPro" id="IPR023296">
    <property type="entry name" value="Glyco_hydro_beta-prop_sf"/>
</dbReference>
<accession>A0A6I4I9Q7</accession>
<dbReference type="InterPro" id="IPR028583">
    <property type="entry name" value="Man_Glc_phosphorylase"/>
</dbReference>
<dbReference type="AlphaFoldDB" id="A0A6I4I9Q7"/>
<evidence type="ECO:0000256" key="3">
    <source>
        <dbReference type="ARBA" id="ARBA00024356"/>
    </source>
</evidence>
<dbReference type="PIRSF" id="PIRSF016202">
    <property type="entry name" value="PH1107"/>
    <property type="match status" value="1"/>
</dbReference>
<dbReference type="OrthoDB" id="9775877at2"/>
<dbReference type="Pfam" id="PF04041">
    <property type="entry name" value="Glyco_hydro_130"/>
    <property type="match status" value="1"/>
</dbReference>